<evidence type="ECO:0000313" key="3">
    <source>
        <dbReference type="Proteomes" id="UP000236621"/>
    </source>
</evidence>
<feature type="compositionally biased region" description="Basic and acidic residues" evidence="1">
    <location>
        <begin position="470"/>
        <end position="485"/>
    </location>
</feature>
<dbReference type="AlphaFoldDB" id="A0A2K3QMD6"/>
<feature type="compositionally biased region" description="Basic and acidic residues" evidence="1">
    <location>
        <begin position="515"/>
        <end position="533"/>
    </location>
</feature>
<name>A0A2K3QMD6_9HYPO</name>
<feature type="region of interest" description="Disordered" evidence="1">
    <location>
        <begin position="722"/>
        <end position="796"/>
    </location>
</feature>
<protein>
    <submittedName>
        <fullName evidence="2">Uncharacterized protein</fullName>
    </submittedName>
</protein>
<feature type="compositionally biased region" description="Polar residues" evidence="1">
    <location>
        <begin position="491"/>
        <end position="502"/>
    </location>
</feature>
<dbReference type="EMBL" id="NRSZ01000224">
    <property type="protein sequence ID" value="PNY28687.1"/>
    <property type="molecule type" value="Genomic_DNA"/>
</dbReference>
<feature type="compositionally biased region" description="Polar residues" evidence="1">
    <location>
        <begin position="231"/>
        <end position="240"/>
    </location>
</feature>
<feature type="compositionally biased region" description="Basic and acidic residues" evidence="1">
    <location>
        <begin position="60"/>
        <end position="93"/>
    </location>
</feature>
<feature type="region of interest" description="Disordered" evidence="1">
    <location>
        <begin position="818"/>
        <end position="869"/>
    </location>
</feature>
<sequence>MSYFLPPTVSVPLEPRTEPRTEPHPPSQEIRRGKKPPSNRRSTSWGGWVRTIFPSRRRERGGTRRDKGFWEREDSADRGPRSRRRFTESRQSRMSETAGSDDIVRWNTAKDISESQLETAPARQRTASTAVGMGSRTNPGRKWSWAPRDRTDAWWPAESHDERKQPATRDGKVASPMDGRLAQSRQAMEAKEEARRQRRNLKESGDYLGVQGINPETGQLDIITPTDSDRSSTSQETQQKLDILRNALKDSRHSYKHAEAHNETAAQRVLRESEKHKLRRLEGDKQRPKTVRQSVKWRRQTKQWSSAQEPELSPIAQSRAGSVLGSSERPLFFLSSCPVVPAWSAAHVRDAGRASRHHAMEQAERATDEGLIALDSPARDSTSTPPRLHAPDARPHAERVVDTWSSTATVIRTPHRQSLAGLTPSAWELFANGISFDDSESSDGGRHQGGPVSPRASGEEVCTPAAGCSDEGRSPGREVSREVPRDLPLLQITTPGRTTVRLTDSPVKTPAKLSFLDRRAKRKMDSGGRDAKNGDPPAGSRATGHVSRQTLSPKRSFGLLRRRTSSSPPQPRDANPHESAERGLATSRKRSGTPKATSRDTSAEARIQTPTTRSPLRRFMPLYGTSKTGRRGESRNRHGSEEEEEVSLSALYPVTNVGQMCSSLEHATTFLPLKPADVAQELTVGNPASARDKSMNGLELEACRNGQKQSNADVEWMENAERDELTDERVSTPMTTTTVSTHAASSRSPAKGLKASPERPRRRARKRQPATVTSPSPKTLAGATRGGPGGATDTTSMGHLEATKQRSGMAAVRCLERAGTEEKHGATQRGTSPKSRYMAQPDKALGDDERPALGSAQESGQREATDGRADGLEERSLAARVPGAFPDHAGSEDGMGDDFGGTAVEEAGAEEEAECSICAAAKEAAWTVHCHATALLSLYWEIAGPVFDARSEYWERNARNEVTLADGFALVLAVPGAILGTTMLV</sequence>
<feature type="compositionally biased region" description="Low complexity" evidence="1">
    <location>
        <begin position="731"/>
        <end position="748"/>
    </location>
</feature>
<feature type="region of interest" description="Disordered" evidence="1">
    <location>
        <begin position="358"/>
        <end position="399"/>
    </location>
</feature>
<feature type="region of interest" description="Disordered" evidence="1">
    <location>
        <begin position="438"/>
        <end position="646"/>
    </location>
</feature>
<dbReference type="STRING" id="45235.A0A2K3QMD6"/>
<dbReference type="Proteomes" id="UP000236621">
    <property type="component" value="Unassembled WGS sequence"/>
</dbReference>
<feature type="compositionally biased region" description="Basic and acidic residues" evidence="1">
    <location>
        <begin position="389"/>
        <end position="399"/>
    </location>
</feature>
<proteinExistence type="predicted"/>
<accession>A0A2K3QMD6</accession>
<feature type="compositionally biased region" description="Basic and acidic residues" evidence="1">
    <location>
        <begin position="860"/>
        <end position="869"/>
    </location>
</feature>
<feature type="region of interest" description="Disordered" evidence="1">
    <location>
        <begin position="1"/>
        <end position="313"/>
    </location>
</feature>
<keyword evidence="3" id="KW-1185">Reference proteome</keyword>
<feature type="compositionally biased region" description="Basic and acidic residues" evidence="1">
    <location>
        <begin position="147"/>
        <end position="172"/>
    </location>
</feature>
<feature type="compositionally biased region" description="Basic and acidic residues" evidence="1">
    <location>
        <begin position="188"/>
        <end position="205"/>
    </location>
</feature>
<organism evidence="2 3">
    <name type="scientific">Tolypocladium capitatum</name>
    <dbReference type="NCBI Taxonomy" id="45235"/>
    <lineage>
        <taxon>Eukaryota</taxon>
        <taxon>Fungi</taxon>
        <taxon>Dikarya</taxon>
        <taxon>Ascomycota</taxon>
        <taxon>Pezizomycotina</taxon>
        <taxon>Sordariomycetes</taxon>
        <taxon>Hypocreomycetidae</taxon>
        <taxon>Hypocreales</taxon>
        <taxon>Ophiocordycipitaceae</taxon>
        <taxon>Tolypocladium</taxon>
    </lineage>
</organism>
<feature type="compositionally biased region" description="Basic and acidic residues" evidence="1">
    <location>
        <begin position="630"/>
        <end position="640"/>
    </location>
</feature>
<feature type="compositionally biased region" description="Basic and acidic residues" evidence="1">
    <location>
        <begin position="247"/>
        <end position="262"/>
    </location>
</feature>
<evidence type="ECO:0000256" key="1">
    <source>
        <dbReference type="SAM" id="MobiDB-lite"/>
    </source>
</evidence>
<feature type="compositionally biased region" description="Basic and acidic residues" evidence="1">
    <location>
        <begin position="358"/>
        <end position="368"/>
    </location>
</feature>
<gene>
    <name evidence="2" type="ORF">TCAP_01387</name>
</gene>
<reference evidence="2 3" key="1">
    <citation type="submission" date="2017-08" db="EMBL/GenBank/DDBJ databases">
        <title>Harnessing the power of phylogenomics to disentangle the directionality and signatures of interkingdom host jumping in the parasitic fungal genus Tolypocladium.</title>
        <authorList>
            <person name="Quandt C.A."/>
            <person name="Patterson W."/>
            <person name="Spatafora J.W."/>
        </authorList>
    </citation>
    <scope>NUCLEOTIDE SEQUENCE [LARGE SCALE GENOMIC DNA]</scope>
    <source>
        <strain evidence="2 3">CBS 113982</strain>
    </source>
</reference>
<feature type="compositionally biased region" description="Basic and acidic residues" evidence="1">
    <location>
        <begin position="269"/>
        <end position="287"/>
    </location>
</feature>
<comment type="caution">
    <text evidence="2">The sequence shown here is derived from an EMBL/GenBank/DDBJ whole genome shotgun (WGS) entry which is preliminary data.</text>
</comment>
<dbReference type="OrthoDB" id="3439820at2759"/>
<evidence type="ECO:0000313" key="2">
    <source>
        <dbReference type="EMBL" id="PNY28687.1"/>
    </source>
</evidence>